<accession>A0A087TG85</accession>
<dbReference type="AlphaFoldDB" id="A0A087TG85"/>
<name>A0A087TG85_STEMI</name>
<proteinExistence type="predicted"/>
<dbReference type="EMBL" id="KK115079">
    <property type="protein sequence ID" value="KFM64124.1"/>
    <property type="molecule type" value="Genomic_DNA"/>
</dbReference>
<evidence type="ECO:0000313" key="1">
    <source>
        <dbReference type="EMBL" id="KFM64124.1"/>
    </source>
</evidence>
<feature type="non-terminal residue" evidence="1">
    <location>
        <position position="38"/>
    </location>
</feature>
<protein>
    <submittedName>
        <fullName evidence="1">Uncharacterized protein</fullName>
    </submittedName>
</protein>
<gene>
    <name evidence="1" type="ORF">X975_00667</name>
</gene>
<organism evidence="1 2">
    <name type="scientific">Stegodyphus mimosarum</name>
    <name type="common">African social velvet spider</name>
    <dbReference type="NCBI Taxonomy" id="407821"/>
    <lineage>
        <taxon>Eukaryota</taxon>
        <taxon>Metazoa</taxon>
        <taxon>Ecdysozoa</taxon>
        <taxon>Arthropoda</taxon>
        <taxon>Chelicerata</taxon>
        <taxon>Arachnida</taxon>
        <taxon>Araneae</taxon>
        <taxon>Araneomorphae</taxon>
        <taxon>Entelegynae</taxon>
        <taxon>Eresoidea</taxon>
        <taxon>Eresidae</taxon>
        <taxon>Stegodyphus</taxon>
    </lineage>
</organism>
<sequence>MIFSFIFTSQRNGNLTNHVLSLDKRCSGDVRDVLKHGG</sequence>
<dbReference type="Proteomes" id="UP000054359">
    <property type="component" value="Unassembled WGS sequence"/>
</dbReference>
<reference evidence="1 2" key="1">
    <citation type="submission" date="2013-11" db="EMBL/GenBank/DDBJ databases">
        <title>Genome sequencing of Stegodyphus mimosarum.</title>
        <authorList>
            <person name="Bechsgaard J."/>
        </authorList>
    </citation>
    <scope>NUCLEOTIDE SEQUENCE [LARGE SCALE GENOMIC DNA]</scope>
</reference>
<keyword evidence="2" id="KW-1185">Reference proteome</keyword>
<evidence type="ECO:0000313" key="2">
    <source>
        <dbReference type="Proteomes" id="UP000054359"/>
    </source>
</evidence>